<accession>A0ABT7SD58</accession>
<comment type="similarity">
    <text evidence="1">Belongs to the universal stress protein A family.</text>
</comment>
<sequence>MRTDGPVVIALDGSLLSDRTLEWGLREAERRGADAVLVRAWTEPDEYALGGWFPTLGDTGDDGEAKDYLDAVLARETARRPDLRITSALLHGQVVPELRTQSDDAQLLVVGPGPSRRPGHVAMHLAAHARCPVAVVRDHGESAPGAATGKVGAVVVGVDGSRASLGAAETAARAANARGAVLRLVHARPTSPAPFGPDYVPPLSDNAATDPAHRSARAVAESLLAHHPDLEVETVLVDEDPARAILAAARGAQLVVVGSRGLGAFRGMLLGSVSHEVVRDAACTVLVEHRDED</sequence>
<feature type="domain" description="UspA" evidence="2">
    <location>
        <begin position="154"/>
        <end position="287"/>
    </location>
</feature>
<name>A0ABT7SD58_9CELL</name>
<dbReference type="SUPFAM" id="SSF52402">
    <property type="entry name" value="Adenine nucleotide alpha hydrolases-like"/>
    <property type="match status" value="2"/>
</dbReference>
<proteinExistence type="inferred from homology"/>
<evidence type="ECO:0000313" key="3">
    <source>
        <dbReference type="EMBL" id="MDM7854122.1"/>
    </source>
</evidence>
<protein>
    <submittedName>
        <fullName evidence="3">Universal stress protein</fullName>
    </submittedName>
</protein>
<dbReference type="PANTHER" id="PTHR31964:SF113">
    <property type="entry name" value="USPA DOMAIN-CONTAINING PROTEIN"/>
    <property type="match status" value="1"/>
</dbReference>
<gene>
    <name evidence="3" type="ORF">QRT04_04185</name>
</gene>
<feature type="domain" description="UspA" evidence="2">
    <location>
        <begin position="7"/>
        <end position="137"/>
    </location>
</feature>
<dbReference type="Proteomes" id="UP001529338">
    <property type="component" value="Unassembled WGS sequence"/>
</dbReference>
<dbReference type="InterPro" id="IPR006016">
    <property type="entry name" value="UspA"/>
</dbReference>
<reference evidence="3 4" key="1">
    <citation type="submission" date="2023-06" db="EMBL/GenBank/DDBJ databases">
        <title>Cellulomonas sp. MW4 Whole genome sequence.</title>
        <authorList>
            <person name="Park S."/>
        </authorList>
    </citation>
    <scope>NUCLEOTIDE SEQUENCE [LARGE SCALE GENOMIC DNA]</scope>
    <source>
        <strain evidence="3 4">MW4</strain>
    </source>
</reference>
<dbReference type="EMBL" id="JAUCGQ010000001">
    <property type="protein sequence ID" value="MDM7854122.1"/>
    <property type="molecule type" value="Genomic_DNA"/>
</dbReference>
<dbReference type="RefSeq" id="WP_289453733.1">
    <property type="nucleotide sequence ID" value="NZ_JAUCGQ010000001.1"/>
</dbReference>
<comment type="caution">
    <text evidence="3">The sequence shown here is derived from an EMBL/GenBank/DDBJ whole genome shotgun (WGS) entry which is preliminary data.</text>
</comment>
<dbReference type="InterPro" id="IPR014729">
    <property type="entry name" value="Rossmann-like_a/b/a_fold"/>
</dbReference>
<dbReference type="Gene3D" id="3.40.50.620">
    <property type="entry name" value="HUPs"/>
    <property type="match status" value="2"/>
</dbReference>
<dbReference type="PANTHER" id="PTHR31964">
    <property type="entry name" value="ADENINE NUCLEOTIDE ALPHA HYDROLASES-LIKE SUPERFAMILY PROTEIN"/>
    <property type="match status" value="1"/>
</dbReference>
<keyword evidence="4" id="KW-1185">Reference proteome</keyword>
<organism evidence="3 4">
    <name type="scientific">Cellulomonas alba</name>
    <dbReference type="NCBI Taxonomy" id="3053467"/>
    <lineage>
        <taxon>Bacteria</taxon>
        <taxon>Bacillati</taxon>
        <taxon>Actinomycetota</taxon>
        <taxon>Actinomycetes</taxon>
        <taxon>Micrococcales</taxon>
        <taxon>Cellulomonadaceae</taxon>
        <taxon>Cellulomonas</taxon>
    </lineage>
</organism>
<dbReference type="Pfam" id="PF00582">
    <property type="entry name" value="Usp"/>
    <property type="match status" value="2"/>
</dbReference>
<evidence type="ECO:0000313" key="4">
    <source>
        <dbReference type="Proteomes" id="UP001529338"/>
    </source>
</evidence>
<evidence type="ECO:0000256" key="1">
    <source>
        <dbReference type="ARBA" id="ARBA00008791"/>
    </source>
</evidence>
<evidence type="ECO:0000259" key="2">
    <source>
        <dbReference type="Pfam" id="PF00582"/>
    </source>
</evidence>
<dbReference type="PRINTS" id="PR01438">
    <property type="entry name" value="UNVRSLSTRESS"/>
</dbReference>
<dbReference type="InterPro" id="IPR006015">
    <property type="entry name" value="Universal_stress_UspA"/>
</dbReference>